<reference evidence="5 6" key="2">
    <citation type="submission" date="2016-10" db="EMBL/GenBank/DDBJ databases">
        <authorList>
            <person name="Varghese N."/>
            <person name="Submissions S."/>
        </authorList>
    </citation>
    <scope>NUCLEOTIDE SEQUENCE [LARGE SCALE GENOMIC DNA]</scope>
    <source>
        <strain evidence="5 6">DSM 24802</strain>
    </source>
</reference>
<dbReference type="Pfam" id="PF13007">
    <property type="entry name" value="LZ_Tnp_IS66"/>
    <property type="match status" value="1"/>
</dbReference>
<dbReference type="GO" id="GO:0003677">
    <property type="term" value="F:DNA binding"/>
    <property type="evidence" value="ECO:0007669"/>
    <property type="project" value="UniProtKB-KW"/>
</dbReference>
<dbReference type="AlphaFoldDB" id="A0AAN4USR0"/>
<keyword evidence="1" id="KW-0175">Coiled coil</keyword>
<evidence type="ECO:0000313" key="7">
    <source>
        <dbReference type="Proteomes" id="UP000634647"/>
    </source>
</evidence>
<proteinExistence type="predicted"/>
<feature type="region of interest" description="Disordered" evidence="2">
    <location>
        <begin position="71"/>
        <end position="100"/>
    </location>
</feature>
<keyword evidence="5" id="KW-0371">Homeobox</keyword>
<reference evidence="4" key="3">
    <citation type="submission" date="2023-06" db="EMBL/GenBank/DDBJ databases">
        <authorList>
            <person name="Sun Q."/>
            <person name="Zhou Y."/>
        </authorList>
    </citation>
    <scope>NUCLEOTIDE SEQUENCE</scope>
    <source>
        <strain evidence="4">CGMCC 1.10859</strain>
    </source>
</reference>
<feature type="domain" description="Transposase TnpC homeodomain" evidence="3">
    <location>
        <begin position="35"/>
        <end position="107"/>
    </location>
</feature>
<name>A0AAN4USR0_9RHOB</name>
<evidence type="ECO:0000256" key="2">
    <source>
        <dbReference type="SAM" id="MobiDB-lite"/>
    </source>
</evidence>
<dbReference type="PANTHER" id="PTHR33678:SF1">
    <property type="entry name" value="BLL1576 PROTEIN"/>
    <property type="match status" value="1"/>
</dbReference>
<comment type="caution">
    <text evidence="4">The sequence shown here is derived from an EMBL/GenBank/DDBJ whole genome shotgun (WGS) entry which is preliminary data.</text>
</comment>
<dbReference type="PANTHER" id="PTHR33678">
    <property type="entry name" value="BLL1576 PROTEIN"/>
    <property type="match status" value="1"/>
</dbReference>
<gene>
    <name evidence="4" type="ORF">GCM10008024_27610</name>
    <name evidence="5" type="ORF">SAMN05444006_11670</name>
</gene>
<feature type="coiled-coil region" evidence="1">
    <location>
        <begin position="19"/>
        <end position="46"/>
    </location>
</feature>
<evidence type="ECO:0000313" key="5">
    <source>
        <dbReference type="EMBL" id="SDX44765.1"/>
    </source>
</evidence>
<evidence type="ECO:0000256" key="1">
    <source>
        <dbReference type="SAM" id="Coils"/>
    </source>
</evidence>
<accession>A0AAN4USR0</accession>
<evidence type="ECO:0000313" key="6">
    <source>
        <dbReference type="Proteomes" id="UP000199541"/>
    </source>
</evidence>
<organism evidence="4 7">
    <name type="scientific">Allgaiera indica</name>
    <dbReference type="NCBI Taxonomy" id="765699"/>
    <lineage>
        <taxon>Bacteria</taxon>
        <taxon>Pseudomonadati</taxon>
        <taxon>Pseudomonadota</taxon>
        <taxon>Alphaproteobacteria</taxon>
        <taxon>Rhodobacterales</taxon>
        <taxon>Paracoccaceae</taxon>
        <taxon>Allgaiera</taxon>
    </lineage>
</organism>
<evidence type="ECO:0000313" key="4">
    <source>
        <dbReference type="EMBL" id="GHE03601.1"/>
    </source>
</evidence>
<sequence length="172" mass="18555">MPAAAIDLSATPEAQREAVAAVLRERDALKEANKRLEHLVAELNHAVHGKRSEKLSEDGRQLAFEDLEIAVAEAEEKQETPAPSESRPRRASRRNRGNLPKDLPRIERVIEPDSLLCPCGRGVAIVARTNGATMATAQARRRAAGTPAACRRHACGVTIAPSGWTSCPPRCG</sequence>
<dbReference type="Proteomes" id="UP000634647">
    <property type="component" value="Unassembled WGS sequence"/>
</dbReference>
<evidence type="ECO:0000259" key="3">
    <source>
        <dbReference type="Pfam" id="PF13007"/>
    </source>
</evidence>
<protein>
    <submittedName>
        <fullName evidence="5">Transposase C of IS166 homeodomain-containing protein</fullName>
    </submittedName>
</protein>
<dbReference type="EMBL" id="BNAB01000013">
    <property type="protein sequence ID" value="GHE03601.1"/>
    <property type="molecule type" value="Genomic_DNA"/>
</dbReference>
<keyword evidence="6" id="KW-1185">Reference proteome</keyword>
<dbReference type="EMBL" id="FNOB01000016">
    <property type="protein sequence ID" value="SDX44765.1"/>
    <property type="molecule type" value="Genomic_DNA"/>
</dbReference>
<dbReference type="InterPro" id="IPR024463">
    <property type="entry name" value="Transposase_TnpC_homeodom"/>
</dbReference>
<keyword evidence="5" id="KW-0238">DNA-binding</keyword>
<dbReference type="RefSeq" id="WP_244521035.1">
    <property type="nucleotide sequence ID" value="NZ_BNAB01000013.1"/>
</dbReference>
<dbReference type="Proteomes" id="UP000199541">
    <property type="component" value="Unassembled WGS sequence"/>
</dbReference>
<reference evidence="4" key="1">
    <citation type="journal article" date="2014" name="Int. J. Syst. Evol. Microbiol.">
        <title>Complete genome sequence of Corynebacterium casei LMG S-19264T (=DSM 44701T), isolated from a smear-ripened cheese.</title>
        <authorList>
            <consortium name="US DOE Joint Genome Institute (JGI-PGF)"/>
            <person name="Walter F."/>
            <person name="Albersmeier A."/>
            <person name="Kalinowski J."/>
            <person name="Ruckert C."/>
        </authorList>
    </citation>
    <scope>NUCLEOTIDE SEQUENCE</scope>
    <source>
        <strain evidence="4">CGMCC 1.10859</strain>
    </source>
</reference>
<dbReference type="InterPro" id="IPR052344">
    <property type="entry name" value="Transposase-related"/>
</dbReference>